<name>A0A9W9ZSY9_9CNID</name>
<dbReference type="EMBL" id="MU825874">
    <property type="protein sequence ID" value="KAJ7387286.1"/>
    <property type="molecule type" value="Genomic_DNA"/>
</dbReference>
<comment type="caution">
    <text evidence="2">The sequence shown here is derived from an EMBL/GenBank/DDBJ whole genome shotgun (WGS) entry which is preliminary data.</text>
</comment>
<feature type="compositionally biased region" description="Low complexity" evidence="1">
    <location>
        <begin position="122"/>
        <end position="141"/>
    </location>
</feature>
<feature type="region of interest" description="Disordered" evidence="1">
    <location>
        <begin position="210"/>
        <end position="235"/>
    </location>
</feature>
<feature type="region of interest" description="Disordered" evidence="1">
    <location>
        <begin position="121"/>
        <end position="149"/>
    </location>
</feature>
<protein>
    <submittedName>
        <fullName evidence="2">Uncharacterized protein</fullName>
    </submittedName>
</protein>
<accession>A0A9W9ZSY9</accession>
<feature type="region of interest" description="Disordered" evidence="1">
    <location>
        <begin position="256"/>
        <end position="292"/>
    </location>
</feature>
<evidence type="ECO:0000313" key="3">
    <source>
        <dbReference type="Proteomes" id="UP001163046"/>
    </source>
</evidence>
<sequence>MNILDCRFVEWHKKATFYRFCLKAMIKRLLELEAAAVFTRNEVLDIVKTSEHQNEDSVLHLLASDAKYGFQTLKFILDLLFPGKLPEEKNKQGKTAFSIAWETDSENALKLFFSGPSEDLQQRATSSQGSSTTTQSVETSTPNDAKNQNQIVINIDIMTSDGNQSTEGSGDIATGYPIPKVVVTSFDPKAVSCEASSSLSTLPKIAKSCSENSHEETSDEEMSDEETLSTTSSDVEVVDVETCDVSVNRSGLRRQLTVGSDSDTDTSSSSSEIDVVEVETASGRKRKKGTGVDDPFWSSRTKGLALLWIPWARRLSLEFC</sequence>
<organism evidence="2 3">
    <name type="scientific">Desmophyllum pertusum</name>
    <dbReference type="NCBI Taxonomy" id="174260"/>
    <lineage>
        <taxon>Eukaryota</taxon>
        <taxon>Metazoa</taxon>
        <taxon>Cnidaria</taxon>
        <taxon>Anthozoa</taxon>
        <taxon>Hexacorallia</taxon>
        <taxon>Scleractinia</taxon>
        <taxon>Caryophylliina</taxon>
        <taxon>Caryophylliidae</taxon>
        <taxon>Desmophyllum</taxon>
    </lineage>
</organism>
<feature type="compositionally biased region" description="Low complexity" evidence="1">
    <location>
        <begin position="257"/>
        <end position="273"/>
    </location>
</feature>
<dbReference type="AlphaFoldDB" id="A0A9W9ZSY9"/>
<evidence type="ECO:0000313" key="2">
    <source>
        <dbReference type="EMBL" id="KAJ7387286.1"/>
    </source>
</evidence>
<dbReference type="Proteomes" id="UP001163046">
    <property type="component" value="Unassembled WGS sequence"/>
</dbReference>
<evidence type="ECO:0000256" key="1">
    <source>
        <dbReference type="SAM" id="MobiDB-lite"/>
    </source>
</evidence>
<keyword evidence="3" id="KW-1185">Reference proteome</keyword>
<gene>
    <name evidence="2" type="ORF">OS493_004263</name>
</gene>
<feature type="compositionally biased region" description="Acidic residues" evidence="1">
    <location>
        <begin position="217"/>
        <end position="227"/>
    </location>
</feature>
<reference evidence="2" key="1">
    <citation type="submission" date="2023-01" db="EMBL/GenBank/DDBJ databases">
        <title>Genome assembly of the deep-sea coral Lophelia pertusa.</title>
        <authorList>
            <person name="Herrera S."/>
            <person name="Cordes E."/>
        </authorList>
    </citation>
    <scope>NUCLEOTIDE SEQUENCE</scope>
    <source>
        <strain evidence="2">USNM1676648</strain>
        <tissue evidence="2">Polyp</tissue>
    </source>
</reference>
<proteinExistence type="predicted"/>